<dbReference type="RefSeq" id="WP_266281684.1">
    <property type="nucleotide sequence ID" value="NZ_JAPKNF010000001.1"/>
</dbReference>
<feature type="domain" description="HTH gntR-type" evidence="4">
    <location>
        <begin position="16"/>
        <end position="83"/>
    </location>
</feature>
<evidence type="ECO:0000259" key="4">
    <source>
        <dbReference type="PROSITE" id="PS50949"/>
    </source>
</evidence>
<dbReference type="PANTHER" id="PTHR43537">
    <property type="entry name" value="TRANSCRIPTIONAL REGULATOR, GNTR FAMILY"/>
    <property type="match status" value="1"/>
</dbReference>
<organism evidence="5 6">
    <name type="scientific">Kaistia geumhonensis</name>
    <dbReference type="NCBI Taxonomy" id="410839"/>
    <lineage>
        <taxon>Bacteria</taxon>
        <taxon>Pseudomonadati</taxon>
        <taxon>Pseudomonadota</taxon>
        <taxon>Alphaproteobacteria</taxon>
        <taxon>Hyphomicrobiales</taxon>
        <taxon>Kaistiaceae</taxon>
        <taxon>Kaistia</taxon>
    </lineage>
</organism>
<dbReference type="InterPro" id="IPR036388">
    <property type="entry name" value="WH-like_DNA-bd_sf"/>
</dbReference>
<evidence type="ECO:0000256" key="1">
    <source>
        <dbReference type="ARBA" id="ARBA00023015"/>
    </source>
</evidence>
<dbReference type="PRINTS" id="PR00035">
    <property type="entry name" value="HTHGNTR"/>
</dbReference>
<dbReference type="Pfam" id="PF00392">
    <property type="entry name" value="GntR"/>
    <property type="match status" value="1"/>
</dbReference>
<dbReference type="Gene3D" id="1.10.10.10">
    <property type="entry name" value="Winged helix-like DNA-binding domain superfamily/Winged helix DNA-binding domain"/>
    <property type="match status" value="1"/>
</dbReference>
<dbReference type="EMBL" id="JAUSWJ010000001">
    <property type="protein sequence ID" value="MDQ0514877.1"/>
    <property type="molecule type" value="Genomic_DNA"/>
</dbReference>
<sequence>MTSLSDVIEAGGRRYRTATEYVEATLKQAILTGALPPGTPLRQEDLAGRFDVSRMPIREALRQLEAQGLVDFEPHRGAIVVEISLGDALDNFAIRGGLEAQALRYSLPNLAPADLDRAEEVIAEIDREDDVSRMGELNRRFHMTLYAAAGLPRLLALTEQHLVAADRYLRFHLATDGDMGQVDHRAMIAACRAGDETAALAALDRHLSTARDGLAGFFEQRSG</sequence>
<keyword evidence="1" id="KW-0805">Transcription regulation</keyword>
<keyword evidence="2 5" id="KW-0238">DNA-binding</keyword>
<dbReference type="Proteomes" id="UP001223743">
    <property type="component" value="Unassembled WGS sequence"/>
</dbReference>
<dbReference type="InterPro" id="IPR036390">
    <property type="entry name" value="WH_DNA-bd_sf"/>
</dbReference>
<accession>A0ABU0M1Q5</accession>
<dbReference type="InterPro" id="IPR011711">
    <property type="entry name" value="GntR_C"/>
</dbReference>
<evidence type="ECO:0000256" key="3">
    <source>
        <dbReference type="ARBA" id="ARBA00023163"/>
    </source>
</evidence>
<comment type="caution">
    <text evidence="5">The sequence shown here is derived from an EMBL/GenBank/DDBJ whole genome shotgun (WGS) entry which is preliminary data.</text>
</comment>
<evidence type="ECO:0000313" key="5">
    <source>
        <dbReference type="EMBL" id="MDQ0514877.1"/>
    </source>
</evidence>
<dbReference type="PANTHER" id="PTHR43537:SF41">
    <property type="entry name" value="TRANSCRIPTIONAL REGULATORY PROTEIN"/>
    <property type="match status" value="1"/>
</dbReference>
<dbReference type="Pfam" id="PF07729">
    <property type="entry name" value="FCD"/>
    <property type="match status" value="1"/>
</dbReference>
<gene>
    <name evidence="5" type="ORF">QO015_000490</name>
</gene>
<dbReference type="CDD" id="cd07377">
    <property type="entry name" value="WHTH_GntR"/>
    <property type="match status" value="1"/>
</dbReference>
<dbReference type="SMART" id="SM00895">
    <property type="entry name" value="FCD"/>
    <property type="match status" value="1"/>
</dbReference>
<proteinExistence type="predicted"/>
<dbReference type="SUPFAM" id="SSF46785">
    <property type="entry name" value="Winged helix' DNA-binding domain"/>
    <property type="match status" value="1"/>
</dbReference>
<dbReference type="InterPro" id="IPR008920">
    <property type="entry name" value="TF_FadR/GntR_C"/>
</dbReference>
<dbReference type="GO" id="GO:0003677">
    <property type="term" value="F:DNA binding"/>
    <property type="evidence" value="ECO:0007669"/>
    <property type="project" value="UniProtKB-KW"/>
</dbReference>
<dbReference type="SMART" id="SM00345">
    <property type="entry name" value="HTH_GNTR"/>
    <property type="match status" value="1"/>
</dbReference>
<reference evidence="5 6" key="1">
    <citation type="submission" date="2023-07" db="EMBL/GenBank/DDBJ databases">
        <title>Genomic Encyclopedia of Type Strains, Phase IV (KMG-IV): sequencing the most valuable type-strain genomes for metagenomic binning, comparative biology and taxonomic classification.</title>
        <authorList>
            <person name="Goeker M."/>
        </authorList>
    </citation>
    <scope>NUCLEOTIDE SEQUENCE [LARGE SCALE GENOMIC DNA]</scope>
    <source>
        <strain evidence="5 6">B1-1</strain>
    </source>
</reference>
<dbReference type="PROSITE" id="PS50949">
    <property type="entry name" value="HTH_GNTR"/>
    <property type="match status" value="1"/>
</dbReference>
<keyword evidence="3" id="KW-0804">Transcription</keyword>
<dbReference type="SUPFAM" id="SSF48008">
    <property type="entry name" value="GntR ligand-binding domain-like"/>
    <property type="match status" value="1"/>
</dbReference>
<name>A0ABU0M1Q5_9HYPH</name>
<evidence type="ECO:0000313" key="6">
    <source>
        <dbReference type="Proteomes" id="UP001223743"/>
    </source>
</evidence>
<evidence type="ECO:0000256" key="2">
    <source>
        <dbReference type="ARBA" id="ARBA00023125"/>
    </source>
</evidence>
<keyword evidence="6" id="KW-1185">Reference proteome</keyword>
<dbReference type="Gene3D" id="1.20.120.530">
    <property type="entry name" value="GntR ligand-binding domain-like"/>
    <property type="match status" value="1"/>
</dbReference>
<protein>
    <submittedName>
        <fullName evidence="5">DNA-binding GntR family transcriptional regulator</fullName>
    </submittedName>
</protein>
<dbReference type="InterPro" id="IPR000524">
    <property type="entry name" value="Tscrpt_reg_HTH_GntR"/>
</dbReference>